<dbReference type="PANTHER" id="PTHR42905:SF13">
    <property type="entry name" value="CARBOXYVINYL-CARBOXYPHOSPHONATE PHOSPHORYLMUTASE-RELATED"/>
    <property type="match status" value="1"/>
</dbReference>
<dbReference type="RefSeq" id="XP_016626892.1">
    <property type="nucleotide sequence ID" value="XM_016781921.1"/>
</dbReference>
<reference evidence="1 2" key="1">
    <citation type="submission" date="2015-01" db="EMBL/GenBank/DDBJ databases">
        <title>The Genome Sequence of Fonsecaea multimorphosa CBS 102226.</title>
        <authorList>
            <consortium name="The Broad Institute Genomics Platform"/>
            <person name="Cuomo C."/>
            <person name="de Hoog S."/>
            <person name="Gorbushina A."/>
            <person name="Stielow B."/>
            <person name="Teixiera M."/>
            <person name="Abouelleil A."/>
            <person name="Chapman S.B."/>
            <person name="Priest M."/>
            <person name="Young S.K."/>
            <person name="Wortman J."/>
            <person name="Nusbaum C."/>
            <person name="Birren B."/>
        </authorList>
    </citation>
    <scope>NUCLEOTIDE SEQUENCE [LARGE SCALE GENOMIC DNA]</scope>
    <source>
        <strain evidence="1 2">CBS 102226</strain>
    </source>
</reference>
<dbReference type="SUPFAM" id="SSF51621">
    <property type="entry name" value="Phosphoenolpyruvate/pyruvate domain"/>
    <property type="match status" value="1"/>
</dbReference>
<gene>
    <name evidence="1" type="ORF">Z520_11432</name>
</gene>
<sequence>MGAYPFSVGVSDALKAHNGVDGFDHGKRSQSSELQNCRGRLPSIQAARLRTMLLESWKDPSQILATCCADDALSARLIEEAGFPLIFLGGYAVSASLGLPDTGYIAFQELANRIQEVSRRVNIPIFVDGDTGYGSSPNVRRTVEGFARAGAAGVMIEDQTWPKKCGHTKGKSVVSREEAFARVQAAVDARNEGTDIVILARTDSLILGWDEALLRATTFAKMGADMVFIEALPDRLAMEKAAKEAGFAMVAYPFTIVAAKIKAVREALEGMKGSMTVGAPPQILSAAEVCEAVGFEDYWKLEERYKY</sequence>
<keyword evidence="2" id="KW-1185">Reference proteome</keyword>
<dbReference type="Proteomes" id="UP000053411">
    <property type="component" value="Unassembled WGS sequence"/>
</dbReference>
<name>A0A0D2JQL4_9EURO</name>
<dbReference type="CDD" id="cd00377">
    <property type="entry name" value="ICL_PEPM"/>
    <property type="match status" value="1"/>
</dbReference>
<dbReference type="InterPro" id="IPR039556">
    <property type="entry name" value="ICL/PEPM"/>
</dbReference>
<dbReference type="EMBL" id="KN848100">
    <property type="protein sequence ID" value="KIX92769.1"/>
    <property type="molecule type" value="Genomic_DNA"/>
</dbReference>
<dbReference type="GO" id="GO:0003824">
    <property type="term" value="F:catalytic activity"/>
    <property type="evidence" value="ECO:0007669"/>
    <property type="project" value="InterPro"/>
</dbReference>
<dbReference type="AlphaFoldDB" id="A0A0D2JQL4"/>
<dbReference type="InterPro" id="IPR015813">
    <property type="entry name" value="Pyrv/PenolPyrv_kinase-like_dom"/>
</dbReference>
<proteinExistence type="predicted"/>
<dbReference type="OrthoDB" id="1923844at2759"/>
<dbReference type="STRING" id="1442371.A0A0D2JQL4"/>
<evidence type="ECO:0000313" key="1">
    <source>
        <dbReference type="EMBL" id="KIX92769.1"/>
    </source>
</evidence>
<dbReference type="Pfam" id="PF13714">
    <property type="entry name" value="PEP_mutase"/>
    <property type="match status" value="1"/>
</dbReference>
<dbReference type="Gene3D" id="3.20.20.60">
    <property type="entry name" value="Phosphoenolpyruvate-binding domains"/>
    <property type="match status" value="1"/>
</dbReference>
<dbReference type="GeneID" id="27717178"/>
<dbReference type="InterPro" id="IPR040442">
    <property type="entry name" value="Pyrv_kinase-like_dom_sf"/>
</dbReference>
<evidence type="ECO:0000313" key="2">
    <source>
        <dbReference type="Proteomes" id="UP000053411"/>
    </source>
</evidence>
<dbReference type="VEuPathDB" id="FungiDB:Z520_11432"/>
<dbReference type="PANTHER" id="PTHR42905">
    <property type="entry name" value="PHOSPHOENOLPYRUVATE CARBOXYLASE"/>
    <property type="match status" value="1"/>
</dbReference>
<accession>A0A0D2JQL4</accession>
<evidence type="ECO:0008006" key="3">
    <source>
        <dbReference type="Google" id="ProtNLM"/>
    </source>
</evidence>
<organism evidence="1 2">
    <name type="scientific">Fonsecaea multimorphosa CBS 102226</name>
    <dbReference type="NCBI Taxonomy" id="1442371"/>
    <lineage>
        <taxon>Eukaryota</taxon>
        <taxon>Fungi</taxon>
        <taxon>Dikarya</taxon>
        <taxon>Ascomycota</taxon>
        <taxon>Pezizomycotina</taxon>
        <taxon>Eurotiomycetes</taxon>
        <taxon>Chaetothyriomycetidae</taxon>
        <taxon>Chaetothyriales</taxon>
        <taxon>Herpotrichiellaceae</taxon>
        <taxon>Fonsecaea</taxon>
    </lineage>
</organism>
<protein>
    <recommendedName>
        <fullName evidence="3">Carboxyvinyl-carboxyphosphonate phosphorylmutase</fullName>
    </recommendedName>
</protein>